<evidence type="ECO:0000313" key="1">
    <source>
        <dbReference type="Proteomes" id="UP000887580"/>
    </source>
</evidence>
<organism evidence="1 2">
    <name type="scientific">Panagrolaimus sp. PS1159</name>
    <dbReference type="NCBI Taxonomy" id="55785"/>
    <lineage>
        <taxon>Eukaryota</taxon>
        <taxon>Metazoa</taxon>
        <taxon>Ecdysozoa</taxon>
        <taxon>Nematoda</taxon>
        <taxon>Chromadorea</taxon>
        <taxon>Rhabditida</taxon>
        <taxon>Tylenchina</taxon>
        <taxon>Panagrolaimomorpha</taxon>
        <taxon>Panagrolaimoidea</taxon>
        <taxon>Panagrolaimidae</taxon>
        <taxon>Panagrolaimus</taxon>
    </lineage>
</organism>
<dbReference type="Proteomes" id="UP000887580">
    <property type="component" value="Unplaced"/>
</dbReference>
<accession>A0AC35F7Y3</accession>
<name>A0AC35F7Y3_9BILA</name>
<reference evidence="2" key="1">
    <citation type="submission" date="2022-11" db="UniProtKB">
        <authorList>
            <consortium name="WormBaseParasite"/>
        </authorList>
    </citation>
    <scope>IDENTIFICATION</scope>
</reference>
<proteinExistence type="predicted"/>
<dbReference type="WBParaSite" id="PS1159_v2.g14711.t2">
    <property type="protein sequence ID" value="PS1159_v2.g14711.t2"/>
    <property type="gene ID" value="PS1159_v2.g14711"/>
</dbReference>
<protein>
    <submittedName>
        <fullName evidence="2">Ig-like domain-containing protein</fullName>
    </submittedName>
</protein>
<sequence length="255" mass="28602">MSCAYASKSCETLANGPTLQFVDEPGNVVETQNTKPLSCQRIFECNVLTSPPEATVFWYKNNKIVHATVTRDLTLSSPYHDNTGVVLGVSELRHRICVDSLMDGNDPKPFDIKCRIQSSCDPRKIIESNSIVIEPQILRTKKTKKSFANNFYRAPLISLISSSRMEIAGKFVQLYCNAIGNPKPEISWQIIDNEDENLVYDIENYPFIWTLSNGNLLIDTTKTQEASITLQCIAQNKFGIDNATSSLILLNDNEK</sequence>
<evidence type="ECO:0000313" key="2">
    <source>
        <dbReference type="WBParaSite" id="PS1159_v2.g14711.t2"/>
    </source>
</evidence>